<protein>
    <recommendedName>
        <fullName evidence="5">Peptidase M43 pregnancy-associated plasma-A domain-containing protein</fullName>
    </recommendedName>
</protein>
<feature type="compositionally biased region" description="Low complexity" evidence="1">
    <location>
        <begin position="420"/>
        <end position="431"/>
    </location>
</feature>
<feature type="compositionally biased region" description="Gly residues" evidence="1">
    <location>
        <begin position="551"/>
        <end position="565"/>
    </location>
</feature>
<proteinExistence type="predicted"/>
<feature type="compositionally biased region" description="Gly residues" evidence="1">
    <location>
        <begin position="287"/>
        <end position="307"/>
    </location>
</feature>
<dbReference type="AlphaFoldDB" id="A0A0F7ZZP9"/>
<evidence type="ECO:0000256" key="2">
    <source>
        <dbReference type="SAM" id="SignalP"/>
    </source>
</evidence>
<keyword evidence="4" id="KW-1185">Reference proteome</keyword>
<dbReference type="Proteomes" id="UP000054481">
    <property type="component" value="Unassembled WGS sequence"/>
</dbReference>
<feature type="compositionally biased region" description="Basic and acidic residues" evidence="1">
    <location>
        <begin position="478"/>
        <end position="487"/>
    </location>
</feature>
<feature type="compositionally biased region" description="Low complexity" evidence="1">
    <location>
        <begin position="488"/>
        <end position="500"/>
    </location>
</feature>
<dbReference type="InterPro" id="IPR024079">
    <property type="entry name" value="MetalloPept_cat_dom_sf"/>
</dbReference>
<feature type="region of interest" description="Disordered" evidence="1">
    <location>
        <begin position="246"/>
        <end position="585"/>
    </location>
</feature>
<dbReference type="SUPFAM" id="SSF55486">
    <property type="entry name" value="Metalloproteases ('zincins'), catalytic domain"/>
    <property type="match status" value="1"/>
</dbReference>
<feature type="compositionally biased region" description="Basic and acidic residues" evidence="1">
    <location>
        <begin position="507"/>
        <end position="517"/>
    </location>
</feature>
<feature type="compositionally biased region" description="Gly residues" evidence="1">
    <location>
        <begin position="407"/>
        <end position="419"/>
    </location>
</feature>
<dbReference type="GO" id="GO:0008237">
    <property type="term" value="F:metallopeptidase activity"/>
    <property type="evidence" value="ECO:0007669"/>
    <property type="project" value="InterPro"/>
</dbReference>
<feature type="compositionally biased region" description="Gly residues" evidence="1">
    <location>
        <begin position="459"/>
        <end position="468"/>
    </location>
</feature>
<organism evidence="3 4">
    <name type="scientific">Hirsutella minnesotensis 3608</name>
    <dbReference type="NCBI Taxonomy" id="1043627"/>
    <lineage>
        <taxon>Eukaryota</taxon>
        <taxon>Fungi</taxon>
        <taxon>Dikarya</taxon>
        <taxon>Ascomycota</taxon>
        <taxon>Pezizomycotina</taxon>
        <taxon>Sordariomycetes</taxon>
        <taxon>Hypocreomycetidae</taxon>
        <taxon>Hypocreales</taxon>
        <taxon>Ophiocordycipitaceae</taxon>
        <taxon>Hirsutella</taxon>
    </lineage>
</organism>
<evidence type="ECO:0000313" key="3">
    <source>
        <dbReference type="EMBL" id="KJZ74602.1"/>
    </source>
</evidence>
<keyword evidence="2" id="KW-0732">Signal</keyword>
<accession>A0A0F7ZZP9</accession>
<feature type="chain" id="PRO_5002526717" description="Peptidase M43 pregnancy-associated plasma-A domain-containing protein" evidence="2">
    <location>
        <begin position="19"/>
        <end position="585"/>
    </location>
</feature>
<dbReference type="Gene3D" id="3.40.390.10">
    <property type="entry name" value="Collagenase (Catalytic Domain)"/>
    <property type="match status" value="1"/>
</dbReference>
<gene>
    <name evidence="3" type="ORF">HIM_05952</name>
</gene>
<evidence type="ECO:0000313" key="4">
    <source>
        <dbReference type="Proteomes" id="UP000054481"/>
    </source>
</evidence>
<feature type="compositionally biased region" description="Polar residues" evidence="1">
    <location>
        <begin position="353"/>
        <end position="379"/>
    </location>
</feature>
<feature type="compositionally biased region" description="Low complexity" evidence="1">
    <location>
        <begin position="308"/>
        <end position="352"/>
    </location>
</feature>
<name>A0A0F7ZZP9_9HYPO</name>
<reference evidence="3 4" key="1">
    <citation type="journal article" date="2014" name="Genome Biol. Evol.">
        <title>Comparative genomics and transcriptomics analyses reveal divergent lifestyle features of nematode endoparasitic fungus Hirsutella minnesotensis.</title>
        <authorList>
            <person name="Lai Y."/>
            <person name="Liu K."/>
            <person name="Zhang X."/>
            <person name="Zhang X."/>
            <person name="Li K."/>
            <person name="Wang N."/>
            <person name="Shu C."/>
            <person name="Wu Y."/>
            <person name="Wang C."/>
            <person name="Bushley K.E."/>
            <person name="Xiang M."/>
            <person name="Liu X."/>
        </authorList>
    </citation>
    <scope>NUCLEOTIDE SEQUENCE [LARGE SCALE GENOMIC DNA]</scope>
    <source>
        <strain evidence="3 4">3608</strain>
    </source>
</reference>
<feature type="compositionally biased region" description="Gly residues" evidence="1">
    <location>
        <begin position="573"/>
        <end position="585"/>
    </location>
</feature>
<evidence type="ECO:0000256" key="1">
    <source>
        <dbReference type="SAM" id="MobiDB-lite"/>
    </source>
</evidence>
<sequence>MAILNLFLAASLAASALAGPVAVAKHRTCATRDLSSDEMQRLKRRQNKPDPGNTIELDAAFHFCCSSDADCPTDDVAKKELDLMNEFFGPAQITFNLKNTSRINDNRCSQTDVTDQNTMDNLKKDRHQGTTGTLNIVYLPTNEGPGTKGVCVIPPGNNIGRSLGGVDGCVVAMDTLPKGGKEKRQNGAGDITSVHEAGHWLGLQHADQQGGGTPSRNIMEPTQVPNAGIDYKFDQNQISELRQVAQARKDEGEANGEIKSGGNGDPLSGAKKTGSKGQKGSDVEGNPSGGGGGGGKQRQPSGAGGNNKKGNNNQNDRNQNNNNKKNQNKKPQASSTSSKSAPSSKATQKPKSNTATGPQSSGNKNKSPATGTKTGSQTPGKKGDGSDSVNDDAAQKTGGRKNTNSGDNGGNGGNGGNSGNSGNKKQNGDKNGSTKKGAQGDRNGSQGSRDDGESSDSGRTGGQTGGTKSGSQGSKGSDGGKGRKDASGADGPSGSASKGSNGQGRGSNREDGGDEASRGPAGGNGPQGGNGRNGPQSAGAREDAPEPQGQGRDGSQGLGASGGPSQGLQGPAQGVGGGESGAPES</sequence>
<dbReference type="EMBL" id="KQ030524">
    <property type="protein sequence ID" value="KJZ74602.1"/>
    <property type="molecule type" value="Genomic_DNA"/>
</dbReference>
<evidence type="ECO:0008006" key="5">
    <source>
        <dbReference type="Google" id="ProtNLM"/>
    </source>
</evidence>
<feature type="compositionally biased region" description="Gly residues" evidence="1">
    <location>
        <begin position="520"/>
        <end position="532"/>
    </location>
</feature>
<feature type="signal peptide" evidence="2">
    <location>
        <begin position="1"/>
        <end position="18"/>
    </location>
</feature>